<comment type="caution">
    <text evidence="3">The sequence shown here is derived from an EMBL/GenBank/DDBJ whole genome shotgun (WGS) entry which is preliminary data.</text>
</comment>
<feature type="compositionally biased region" description="Polar residues" evidence="1">
    <location>
        <begin position="673"/>
        <end position="685"/>
    </location>
</feature>
<dbReference type="AlphaFoldDB" id="A0A7J7EM14"/>
<keyword evidence="4" id="KW-1185">Reference proteome</keyword>
<dbReference type="Proteomes" id="UP000551758">
    <property type="component" value="Unassembled WGS sequence"/>
</dbReference>
<feature type="domain" description="E1A-binding protein p400 N-terminal" evidence="2">
    <location>
        <begin position="221"/>
        <end position="261"/>
    </location>
</feature>
<dbReference type="Pfam" id="PF15790">
    <property type="entry name" value="EP400_N"/>
    <property type="match status" value="1"/>
</dbReference>
<dbReference type="InterPro" id="IPR031575">
    <property type="entry name" value="EP400_N"/>
</dbReference>
<gene>
    <name evidence="3" type="ORF">HPG69_014133</name>
</gene>
<dbReference type="EMBL" id="JACDTQ010002707">
    <property type="protein sequence ID" value="KAF5916466.1"/>
    <property type="molecule type" value="Genomic_DNA"/>
</dbReference>
<evidence type="ECO:0000259" key="2">
    <source>
        <dbReference type="Pfam" id="PF15790"/>
    </source>
</evidence>
<feature type="region of interest" description="Disordered" evidence="1">
    <location>
        <begin position="483"/>
        <end position="529"/>
    </location>
</feature>
<evidence type="ECO:0000313" key="3">
    <source>
        <dbReference type="EMBL" id="KAF5916466.1"/>
    </source>
</evidence>
<name>A0A7J7EM14_DICBM</name>
<organism evidence="3 4">
    <name type="scientific">Diceros bicornis minor</name>
    <name type="common">South-central black rhinoceros</name>
    <dbReference type="NCBI Taxonomy" id="77932"/>
    <lineage>
        <taxon>Eukaryota</taxon>
        <taxon>Metazoa</taxon>
        <taxon>Chordata</taxon>
        <taxon>Craniata</taxon>
        <taxon>Vertebrata</taxon>
        <taxon>Euteleostomi</taxon>
        <taxon>Mammalia</taxon>
        <taxon>Eutheria</taxon>
        <taxon>Laurasiatheria</taxon>
        <taxon>Perissodactyla</taxon>
        <taxon>Rhinocerotidae</taxon>
        <taxon>Diceros</taxon>
    </lineage>
</organism>
<feature type="region of interest" description="Disordered" evidence="1">
    <location>
        <begin position="673"/>
        <end position="727"/>
    </location>
</feature>
<protein>
    <recommendedName>
        <fullName evidence="2">E1A-binding protein p400 N-terminal domain-containing protein</fullName>
    </recommendedName>
</protein>
<sequence>MDGWAGGRKNGLQLGRKHAWRNEGVHTGDRGREAEECAGADGGPRVGPAPFLRVLRPAPPASSERLRCACALGPAGFVWVGGSGCPLGRRRVRRARAGLSDARAAVRGADPPARVAAVAVVGVSRLCPQKGTWSGVPAAAPRGPLRRLWEELPSVDAPHGNRREKCKFQFLTLNLKILRKTRCVSSICSRRETDQQLILLIAAQQSVARTYRSYSITPHWQVKVVTGKDGQTGTPVAIATQLPPNVSAAFSSQQQPFQGEADMWAPGDAAGRLGGAGVPLGFGLGTASPATWSLSSCCLLEYAEEARSLSIPLSRVLCLAVDPHQSPLLEEASGRNCTPSIELSEEATCEQSKALMGWDTCLVTCGLWPWAVTCPSVLCQGEFGLSSLPYAANSKANMEYFGIYNRQLVALSCEILFFAIETGEIVRRYFFENQSDHIHMRTPVPGSMNTMEMETFKRQQTLTLAGKIKSFKLAALRTFTTGTTAAARSQDRNKASSSTTPPQDLQCRRPLAHSSSAAPRQAAPGWPPRCHVSAAATAAPARAAGTAPGSRKDPATSFAACAPAARPALAAPAFCSQHPVSWPTGRQHPRYSVELSLQPGTRQCSPDPTCNQARVTLVVLSKDLCICAFPTVALTPLSLDTGQAAQRLPASVLPAWSPPPSVPLSICPVQTDGTLPASNKSTSPVASRDVGPSCDLSPQSSEHSPQCRGPATGQLRGQKCRADRAGSKPKYHFSQDVALNIASVNV</sequence>
<accession>A0A7J7EM14</accession>
<proteinExistence type="predicted"/>
<reference evidence="3 4" key="1">
    <citation type="journal article" date="2020" name="Mol. Biol. Evol.">
        <title>Interspecific Gene Flow and the Evolution of Specialization in Black and White Rhinoceros.</title>
        <authorList>
            <person name="Moodley Y."/>
            <person name="Westbury M.V."/>
            <person name="Russo I.M."/>
            <person name="Gopalakrishnan S."/>
            <person name="Rakotoarivelo A."/>
            <person name="Olsen R.A."/>
            <person name="Prost S."/>
            <person name="Tunstall T."/>
            <person name="Ryder O.A."/>
            <person name="Dalen L."/>
            <person name="Bruford M.W."/>
        </authorList>
    </citation>
    <scope>NUCLEOTIDE SEQUENCE [LARGE SCALE GENOMIC DNA]</scope>
    <source>
        <strain evidence="3">SBR-YM</strain>
        <tissue evidence="3">Skin</tissue>
    </source>
</reference>
<evidence type="ECO:0000256" key="1">
    <source>
        <dbReference type="SAM" id="MobiDB-lite"/>
    </source>
</evidence>
<evidence type="ECO:0000313" key="4">
    <source>
        <dbReference type="Proteomes" id="UP000551758"/>
    </source>
</evidence>